<dbReference type="SMART" id="SM00312">
    <property type="entry name" value="PX"/>
    <property type="match status" value="1"/>
</dbReference>
<evidence type="ECO:0008006" key="15">
    <source>
        <dbReference type="Google" id="ProtNLM"/>
    </source>
</evidence>
<feature type="compositionally biased region" description="Basic and acidic residues" evidence="9">
    <location>
        <begin position="332"/>
        <end position="346"/>
    </location>
</feature>
<dbReference type="InterPro" id="IPR036871">
    <property type="entry name" value="PX_dom_sf"/>
</dbReference>
<protein>
    <recommendedName>
        <fullName evidence="15">Protein kinase domain-containing protein</fullName>
    </recommendedName>
</protein>
<feature type="compositionally biased region" description="Basic and acidic residues" evidence="9">
    <location>
        <begin position="396"/>
        <end position="418"/>
    </location>
</feature>
<dbReference type="Gene3D" id="3.30.200.20">
    <property type="entry name" value="Phosphorylase Kinase, domain 1"/>
    <property type="match status" value="1"/>
</dbReference>
<evidence type="ECO:0000256" key="7">
    <source>
        <dbReference type="ARBA" id="ARBA00022840"/>
    </source>
</evidence>
<dbReference type="CDD" id="cd05123">
    <property type="entry name" value="STKc_AGC"/>
    <property type="match status" value="1"/>
</dbReference>
<evidence type="ECO:0000313" key="14">
    <source>
        <dbReference type="Proteomes" id="UP001162031"/>
    </source>
</evidence>
<feature type="compositionally biased region" description="Basic and acidic residues" evidence="9">
    <location>
        <begin position="778"/>
        <end position="789"/>
    </location>
</feature>
<comment type="caution">
    <text evidence="13">The sequence shown here is derived from an EMBL/GenBank/DDBJ whole genome shotgun (WGS) entry which is preliminary data.</text>
</comment>
<dbReference type="PROSITE" id="PS00107">
    <property type="entry name" value="PROTEIN_KINASE_ATP"/>
    <property type="match status" value="1"/>
</dbReference>
<dbReference type="Pfam" id="PF00787">
    <property type="entry name" value="PX"/>
    <property type="match status" value="1"/>
</dbReference>
<gene>
    <name evidence="13" type="ORF">HBR001_LOCUS5683</name>
</gene>
<comment type="similarity">
    <text evidence="1">Belongs to the protein kinase superfamily. AGC Ser/Thr protein kinase family.</text>
</comment>
<dbReference type="SUPFAM" id="SSF64268">
    <property type="entry name" value="PX domain"/>
    <property type="match status" value="1"/>
</dbReference>
<dbReference type="SUPFAM" id="SSF56112">
    <property type="entry name" value="Protein kinase-like (PK-like)"/>
    <property type="match status" value="1"/>
</dbReference>
<feature type="binding site" evidence="8">
    <location>
        <position position="506"/>
    </location>
    <ligand>
        <name>ATP</name>
        <dbReference type="ChEBI" id="CHEBI:30616"/>
    </ligand>
</feature>
<evidence type="ECO:0000259" key="10">
    <source>
        <dbReference type="PROSITE" id="PS50011"/>
    </source>
</evidence>
<evidence type="ECO:0000259" key="12">
    <source>
        <dbReference type="PROSITE" id="PS51285"/>
    </source>
</evidence>
<dbReference type="InterPro" id="IPR008271">
    <property type="entry name" value="Ser/Thr_kinase_AS"/>
</dbReference>
<feature type="region of interest" description="Disordered" evidence="9">
    <location>
        <begin position="396"/>
        <end position="430"/>
    </location>
</feature>
<dbReference type="AlphaFoldDB" id="A0AAV0U7R1"/>
<name>A0AAV0U7R1_HYABA</name>
<feature type="domain" description="PX" evidence="11">
    <location>
        <begin position="162"/>
        <end position="293"/>
    </location>
</feature>
<dbReference type="GO" id="GO:0005524">
    <property type="term" value="F:ATP binding"/>
    <property type="evidence" value="ECO:0007669"/>
    <property type="project" value="UniProtKB-UniRule"/>
</dbReference>
<feature type="compositionally biased region" description="Basic and acidic residues" evidence="9">
    <location>
        <begin position="1"/>
        <end position="18"/>
    </location>
</feature>
<keyword evidence="2" id="KW-0723">Serine/threonine-protein kinase</keyword>
<dbReference type="PANTHER" id="PTHR24351">
    <property type="entry name" value="RIBOSOMAL PROTEIN S6 KINASE"/>
    <property type="match status" value="1"/>
</dbReference>
<feature type="region of interest" description="Disordered" evidence="9">
    <location>
        <begin position="106"/>
        <end position="125"/>
    </location>
</feature>
<evidence type="ECO:0000256" key="9">
    <source>
        <dbReference type="SAM" id="MobiDB-lite"/>
    </source>
</evidence>
<evidence type="ECO:0000256" key="3">
    <source>
        <dbReference type="ARBA" id="ARBA00022553"/>
    </source>
</evidence>
<dbReference type="Pfam" id="PF00069">
    <property type="entry name" value="Pkinase"/>
    <property type="match status" value="1"/>
</dbReference>
<feature type="compositionally biased region" description="Low complexity" evidence="9">
    <location>
        <begin position="300"/>
        <end position="331"/>
    </location>
</feature>
<feature type="region of interest" description="Disordered" evidence="9">
    <location>
        <begin position="67"/>
        <end position="86"/>
    </location>
</feature>
<dbReference type="SMART" id="SM00133">
    <property type="entry name" value="S_TK_X"/>
    <property type="match status" value="1"/>
</dbReference>
<dbReference type="SMART" id="SM00220">
    <property type="entry name" value="S_TKc"/>
    <property type="match status" value="1"/>
</dbReference>
<proteinExistence type="inferred from homology"/>
<dbReference type="EMBL" id="CANTFL010001187">
    <property type="protein sequence ID" value="CAI5732950.1"/>
    <property type="molecule type" value="Genomic_DNA"/>
</dbReference>
<feature type="compositionally biased region" description="Low complexity" evidence="9">
    <location>
        <begin position="31"/>
        <end position="41"/>
    </location>
</feature>
<keyword evidence="3" id="KW-0597">Phosphoprotein</keyword>
<dbReference type="InterPro" id="IPR011009">
    <property type="entry name" value="Kinase-like_dom_sf"/>
</dbReference>
<dbReference type="Proteomes" id="UP001162031">
    <property type="component" value="Unassembled WGS sequence"/>
</dbReference>
<dbReference type="InterPro" id="IPR017441">
    <property type="entry name" value="Protein_kinase_ATP_BS"/>
</dbReference>
<evidence type="ECO:0000256" key="2">
    <source>
        <dbReference type="ARBA" id="ARBA00022527"/>
    </source>
</evidence>
<dbReference type="InterPro" id="IPR000719">
    <property type="entry name" value="Prot_kinase_dom"/>
</dbReference>
<evidence type="ECO:0000256" key="6">
    <source>
        <dbReference type="ARBA" id="ARBA00022777"/>
    </source>
</evidence>
<dbReference type="Gene3D" id="1.10.510.10">
    <property type="entry name" value="Transferase(Phosphotransferase) domain 1"/>
    <property type="match status" value="1"/>
</dbReference>
<keyword evidence="4" id="KW-0808">Transferase</keyword>
<organism evidence="13 14">
    <name type="scientific">Hyaloperonospora brassicae</name>
    <name type="common">Brassica downy mildew</name>
    <name type="synonym">Peronospora brassicae</name>
    <dbReference type="NCBI Taxonomy" id="162125"/>
    <lineage>
        <taxon>Eukaryota</taxon>
        <taxon>Sar</taxon>
        <taxon>Stramenopiles</taxon>
        <taxon>Oomycota</taxon>
        <taxon>Peronosporomycetes</taxon>
        <taxon>Peronosporales</taxon>
        <taxon>Peronosporaceae</taxon>
        <taxon>Hyaloperonospora</taxon>
    </lineage>
</organism>
<dbReference type="PROSITE" id="PS51285">
    <property type="entry name" value="AGC_KINASE_CTER"/>
    <property type="match status" value="1"/>
</dbReference>
<feature type="domain" description="AGC-kinase C-terminal" evidence="12">
    <location>
        <begin position="724"/>
        <end position="852"/>
    </location>
</feature>
<dbReference type="FunFam" id="1.10.510.10:FF:000008">
    <property type="entry name" value="Non-specific serine/threonine protein kinase"/>
    <property type="match status" value="1"/>
</dbReference>
<feature type="domain" description="Protein kinase" evidence="10">
    <location>
        <begin position="467"/>
        <end position="723"/>
    </location>
</feature>
<evidence type="ECO:0000256" key="4">
    <source>
        <dbReference type="ARBA" id="ARBA00022679"/>
    </source>
</evidence>
<sequence length="861" mass="96303">MRSARSDDKKRKPSRDFPAHAQVPVGKVLPSGGTSSSCSSTKGRVELNAVAPAAVPRMRDPFHILNHDESNELRSTGKRSTRADSVLSVSSRSSLLSLDDSFQFSGGDEDEDGASKLPKNQRPVQPVDEREYFERMWAENFKNSEAQVSSTTGYLPVGAAGRLNRIKSFSFAREPVSHKLYAVFRLEIECIVSEKQWTIYRRFHDFKQLAHQLKNESVRVSAVPTKTLMRSLDPSFLRKRQLELDRWLREVLMLISLENCKVDTDRYTECCGNRGFHASVRLIRHFLTHKANEPPVFEESSLSSSSHVPSNSSSGFSSSSSGSGRPPLLSTSERKTGSEPMLHEAEEGSGISRGRKTRVGSAGQVGANSFGSRVRVNSADMARCCDRKTNAASMEYRELQSRGERPHGKLSPKEEPMDGRQNVPFDALTSTEERRSVILQDADDDNEAFELEHSSRRQSSKVSLKEFDVLRMIGKGSFGKVLLVRKEHTSELFAVKILRKQAIVKKQQVEHTRTERRVLASISHPFVVCLHYAFQTKDKLYFVLDYCPGGDLFFHLSRCGCFPEAMAKFYAAEIVLALIHLHEQGIVYRDLKPENIMLDVDGHVKLADFGLAKEGINSELSGTYTMCGTPEYLPPEILNRVGHGTAVDWWNLGMVLYEMLTGRPPWYTQDRQELFHRLRGAELQFPQGLTPEAMNLIEGLLTRDPAKRLGAIDVREITYHPFFAEIDWSLLYNRQVQPLYRPCQYTDPIDAANFEEEFTKLPLAQIDSAGLSVPSDNMPEKSDDGRDSMTDSANYSAIAAATAEIRASMCNGAAHNTGASISSTERNSTLRNLSYTFAGFTYDGTNSSLARSDNLTSDGVQ</sequence>
<evidence type="ECO:0000256" key="1">
    <source>
        <dbReference type="ARBA" id="ARBA00009903"/>
    </source>
</evidence>
<dbReference type="InterPro" id="IPR045270">
    <property type="entry name" value="STKc_AGC"/>
</dbReference>
<accession>A0AAV0U7R1</accession>
<dbReference type="FunFam" id="3.30.200.20:FF:000537">
    <property type="entry name" value="Non-specific serine/threonine protein kinase"/>
    <property type="match status" value="1"/>
</dbReference>
<reference evidence="13" key="1">
    <citation type="submission" date="2022-12" db="EMBL/GenBank/DDBJ databases">
        <authorList>
            <person name="Webb A."/>
        </authorList>
    </citation>
    <scope>NUCLEOTIDE SEQUENCE</scope>
    <source>
        <strain evidence="13">Hp1</strain>
    </source>
</reference>
<dbReference type="GO" id="GO:0004674">
    <property type="term" value="F:protein serine/threonine kinase activity"/>
    <property type="evidence" value="ECO:0007669"/>
    <property type="project" value="UniProtKB-KW"/>
</dbReference>
<keyword evidence="14" id="KW-1185">Reference proteome</keyword>
<dbReference type="InterPro" id="IPR001683">
    <property type="entry name" value="PX_dom"/>
</dbReference>
<keyword evidence="6" id="KW-0418">Kinase</keyword>
<dbReference type="PROSITE" id="PS50011">
    <property type="entry name" value="PROTEIN_KINASE_DOM"/>
    <property type="match status" value="1"/>
</dbReference>
<evidence type="ECO:0000256" key="5">
    <source>
        <dbReference type="ARBA" id="ARBA00022741"/>
    </source>
</evidence>
<dbReference type="PROSITE" id="PS50195">
    <property type="entry name" value="PX"/>
    <property type="match status" value="1"/>
</dbReference>
<evidence type="ECO:0000256" key="8">
    <source>
        <dbReference type="PROSITE-ProRule" id="PRU10141"/>
    </source>
</evidence>
<dbReference type="GO" id="GO:0035091">
    <property type="term" value="F:phosphatidylinositol binding"/>
    <property type="evidence" value="ECO:0007669"/>
    <property type="project" value="InterPro"/>
</dbReference>
<feature type="region of interest" description="Disordered" evidence="9">
    <location>
        <begin position="769"/>
        <end position="789"/>
    </location>
</feature>
<feature type="region of interest" description="Disordered" evidence="9">
    <location>
        <begin position="297"/>
        <end position="368"/>
    </location>
</feature>
<dbReference type="Gene3D" id="3.30.1520.10">
    <property type="entry name" value="Phox-like domain"/>
    <property type="match status" value="1"/>
</dbReference>
<dbReference type="PROSITE" id="PS00108">
    <property type="entry name" value="PROTEIN_KINASE_ST"/>
    <property type="match status" value="1"/>
</dbReference>
<keyword evidence="7 8" id="KW-0067">ATP-binding</keyword>
<evidence type="ECO:0000313" key="13">
    <source>
        <dbReference type="EMBL" id="CAI5732950.1"/>
    </source>
</evidence>
<evidence type="ECO:0000259" key="11">
    <source>
        <dbReference type="PROSITE" id="PS50195"/>
    </source>
</evidence>
<dbReference type="InterPro" id="IPR000961">
    <property type="entry name" value="AGC-kinase_C"/>
</dbReference>
<dbReference type="CDD" id="cd06093">
    <property type="entry name" value="PX_domain"/>
    <property type="match status" value="1"/>
</dbReference>
<keyword evidence="5 8" id="KW-0547">Nucleotide-binding</keyword>
<feature type="region of interest" description="Disordered" evidence="9">
    <location>
        <begin position="1"/>
        <end position="44"/>
    </location>
</feature>